<dbReference type="InterPro" id="IPR021908">
    <property type="entry name" value="YfbK_C"/>
</dbReference>
<dbReference type="Pfam" id="PF00092">
    <property type="entry name" value="VWA"/>
    <property type="match status" value="1"/>
</dbReference>
<dbReference type="Pfam" id="PF12034">
    <property type="entry name" value="YfbK_C"/>
    <property type="match status" value="1"/>
</dbReference>
<gene>
    <name evidence="2" type="ORF">SAMN03080601_01928</name>
</gene>
<dbReference type="Proteomes" id="UP000191055">
    <property type="component" value="Unassembled WGS sequence"/>
</dbReference>
<dbReference type="SUPFAM" id="SSF53300">
    <property type="entry name" value="vWA-like"/>
    <property type="match status" value="1"/>
</dbReference>
<keyword evidence="3" id="KW-1185">Reference proteome</keyword>
<dbReference type="InterPro" id="IPR022156">
    <property type="entry name" value="Uncharacterised_YfbK_N"/>
</dbReference>
<dbReference type="AlphaFoldDB" id="A0A1T5GQV3"/>
<dbReference type="InterPro" id="IPR036465">
    <property type="entry name" value="vWFA_dom_sf"/>
</dbReference>
<dbReference type="CDD" id="cd01465">
    <property type="entry name" value="vWA_subgroup"/>
    <property type="match status" value="1"/>
</dbReference>
<protein>
    <submittedName>
        <fullName evidence="2">Ca-activated chloride channel family protein</fullName>
    </submittedName>
</protein>
<sequence length="634" mass="70769">MKKMYLFKKRLSGEFKAFILIIAICTLSFSVYSQVMVSGVIRDATDNYPLPGVNILEKGTKNGVISNIDGEFELTVASTSSVLQFSFIGYETQEIIVGNRRTFDIKLSPATTLFEEVITVGYGGRGIRRNRSKAVYDMEVSAFYIPAPQQPSHTYFNPSVETYSLINENGFSDALTNPLSTFSISVDNASYANVRRFINNGQMPPPDAVRIEEMLNYFTYEYAQPKGEHPFAVTAEYADCPWQPEHKLLHIGLQGKDIPLDDLPPSNLVFLIDVSGSMAPANRLPLVKTAFKMLVNNLRETDRVSIVVYASQVGVVLPSTPGSEKEKINRAIDGLVARGSTAGGDGIQKAYEVAVKNFIPGGNNRVILATDGDFNVGISNENELKRFIETKRETGVYLTCLGFGMGNFKDSRMEILSRAGNGNYAYIDNIQEAQKVFIQEFGGTLFTIADDVKLQIDFNPAKVQAYRLIGYENRMLNAEDFKDDTKDAGEIGAGHTVTAIYEIIPAGLKSEHLPQTDASVYQRVRQTTRNHSHEVATVRIRYKNPGEDKSLELRHPVEDRNLTFNRASENFRFSAAVAMFGMHLRNSDFKGKTNLKEISEITKNARKYDPYGYRGEFLRMVETAGSIENLSQNR</sequence>
<dbReference type="SUPFAM" id="SSF49464">
    <property type="entry name" value="Carboxypeptidase regulatory domain-like"/>
    <property type="match status" value="1"/>
</dbReference>
<evidence type="ECO:0000313" key="2">
    <source>
        <dbReference type="EMBL" id="SKC10832.1"/>
    </source>
</evidence>
<accession>A0A1T5GQV3</accession>
<dbReference type="InterPro" id="IPR002035">
    <property type="entry name" value="VWF_A"/>
</dbReference>
<organism evidence="2 3">
    <name type="scientific">Alkalitalea saponilacus</name>
    <dbReference type="NCBI Taxonomy" id="889453"/>
    <lineage>
        <taxon>Bacteria</taxon>
        <taxon>Pseudomonadati</taxon>
        <taxon>Bacteroidota</taxon>
        <taxon>Bacteroidia</taxon>
        <taxon>Marinilabiliales</taxon>
        <taxon>Marinilabiliaceae</taxon>
        <taxon>Alkalitalea</taxon>
    </lineage>
</organism>
<reference evidence="2 3" key="1">
    <citation type="submission" date="2017-02" db="EMBL/GenBank/DDBJ databases">
        <authorList>
            <person name="Peterson S.W."/>
        </authorList>
    </citation>
    <scope>NUCLEOTIDE SEQUENCE [LARGE SCALE GENOMIC DNA]</scope>
    <source>
        <strain evidence="2 3">DSM 24412</strain>
    </source>
</reference>
<proteinExistence type="predicted"/>
<evidence type="ECO:0000259" key="1">
    <source>
        <dbReference type="PROSITE" id="PS50234"/>
    </source>
</evidence>
<dbReference type="Pfam" id="PF13715">
    <property type="entry name" value="CarbopepD_reg_2"/>
    <property type="match status" value="1"/>
</dbReference>
<dbReference type="Gene3D" id="3.40.50.410">
    <property type="entry name" value="von Willebrand factor, type A domain"/>
    <property type="match status" value="1"/>
</dbReference>
<dbReference type="PANTHER" id="PTHR10579">
    <property type="entry name" value="CALCIUM-ACTIVATED CHLORIDE CHANNEL REGULATOR"/>
    <property type="match status" value="1"/>
</dbReference>
<dbReference type="EMBL" id="FUYV01000010">
    <property type="protein sequence ID" value="SKC10832.1"/>
    <property type="molecule type" value="Genomic_DNA"/>
</dbReference>
<dbReference type="PANTHER" id="PTHR10579:SF43">
    <property type="entry name" value="ZINC FINGER (C3HC4-TYPE RING FINGER) FAMILY PROTEIN"/>
    <property type="match status" value="1"/>
</dbReference>
<dbReference type="PROSITE" id="PS50234">
    <property type="entry name" value="VWFA"/>
    <property type="match status" value="1"/>
</dbReference>
<dbReference type="InterPro" id="IPR051266">
    <property type="entry name" value="CLCR"/>
</dbReference>
<dbReference type="SMART" id="SM00327">
    <property type="entry name" value="VWA"/>
    <property type="match status" value="1"/>
</dbReference>
<feature type="domain" description="VWFA" evidence="1">
    <location>
        <begin position="267"/>
        <end position="445"/>
    </location>
</feature>
<dbReference type="Gene3D" id="2.60.40.1120">
    <property type="entry name" value="Carboxypeptidase-like, regulatory domain"/>
    <property type="match status" value="1"/>
</dbReference>
<dbReference type="InterPro" id="IPR008969">
    <property type="entry name" value="CarboxyPept-like_regulatory"/>
</dbReference>
<evidence type="ECO:0000313" key="3">
    <source>
        <dbReference type="Proteomes" id="UP000191055"/>
    </source>
</evidence>
<dbReference type="RefSeq" id="WP_079557670.1">
    <property type="nucleotide sequence ID" value="NZ_CP021904.1"/>
</dbReference>
<dbReference type="Pfam" id="PF12450">
    <property type="entry name" value="vWF_A"/>
    <property type="match status" value="1"/>
</dbReference>
<name>A0A1T5GQV3_9BACT</name>
<dbReference type="STRING" id="889453.SAMN03080601_01928"/>